<gene>
    <name evidence="1" type="ORF">MRB53_029196</name>
</gene>
<accession>A0ACC2KHP0</accession>
<evidence type="ECO:0000313" key="2">
    <source>
        <dbReference type="Proteomes" id="UP001234297"/>
    </source>
</evidence>
<keyword evidence="2" id="KW-1185">Reference proteome</keyword>
<organism evidence="1 2">
    <name type="scientific">Persea americana</name>
    <name type="common">Avocado</name>
    <dbReference type="NCBI Taxonomy" id="3435"/>
    <lineage>
        <taxon>Eukaryota</taxon>
        <taxon>Viridiplantae</taxon>
        <taxon>Streptophyta</taxon>
        <taxon>Embryophyta</taxon>
        <taxon>Tracheophyta</taxon>
        <taxon>Spermatophyta</taxon>
        <taxon>Magnoliopsida</taxon>
        <taxon>Magnoliidae</taxon>
        <taxon>Laurales</taxon>
        <taxon>Lauraceae</taxon>
        <taxon>Persea</taxon>
    </lineage>
</organism>
<sequence length="191" mass="20603">MNSLAFQSLKRIALRHPGDQYVPVSTFHQNKDHSVADGSSSTSKNLIDVKKDGKFGNENTTLTAVEAANGHKAIIRKKGGGDDRERLNGKVNDVNIIPIKIPGMVDKGAPTEDRGATVPASTSKVTQVGDANTVVIIHGDASKRDDGKNNTHLTIDEKAEQFIKKKRASHSRTHTTNESKSGGPQKKKPHP</sequence>
<protein>
    <submittedName>
        <fullName evidence="1">Uncharacterized protein</fullName>
    </submittedName>
</protein>
<comment type="caution">
    <text evidence="1">The sequence shown here is derived from an EMBL/GenBank/DDBJ whole genome shotgun (WGS) entry which is preliminary data.</text>
</comment>
<dbReference type="EMBL" id="CM056817">
    <property type="protein sequence ID" value="KAJ8620667.1"/>
    <property type="molecule type" value="Genomic_DNA"/>
</dbReference>
<dbReference type="Proteomes" id="UP001234297">
    <property type="component" value="Chromosome 9"/>
</dbReference>
<reference evidence="1 2" key="1">
    <citation type="journal article" date="2022" name="Hortic Res">
        <title>A haplotype resolved chromosomal level avocado genome allows analysis of novel avocado genes.</title>
        <authorList>
            <person name="Nath O."/>
            <person name="Fletcher S.J."/>
            <person name="Hayward A."/>
            <person name="Shaw L.M."/>
            <person name="Masouleh A.K."/>
            <person name="Furtado A."/>
            <person name="Henry R.J."/>
            <person name="Mitter N."/>
        </authorList>
    </citation>
    <scope>NUCLEOTIDE SEQUENCE [LARGE SCALE GENOMIC DNA]</scope>
    <source>
        <strain evidence="2">cv. Hass</strain>
    </source>
</reference>
<evidence type="ECO:0000313" key="1">
    <source>
        <dbReference type="EMBL" id="KAJ8620667.1"/>
    </source>
</evidence>
<name>A0ACC2KHP0_PERAE</name>
<proteinExistence type="predicted"/>